<keyword evidence="1" id="KW-0472">Membrane</keyword>
<keyword evidence="1" id="KW-0812">Transmembrane</keyword>
<reference evidence="2 3" key="1">
    <citation type="submission" date="2020-08" db="EMBL/GenBank/DDBJ databases">
        <title>Genomic Encyclopedia of Type Strains, Phase III (KMG-III): the genomes of soil and plant-associated and newly described type strains.</title>
        <authorList>
            <person name="Whitman W."/>
        </authorList>
    </citation>
    <scope>NUCLEOTIDE SEQUENCE [LARGE SCALE GENOMIC DNA]</scope>
    <source>
        <strain evidence="2 3">CECT 8234</strain>
    </source>
</reference>
<feature type="transmembrane region" description="Helical" evidence="1">
    <location>
        <begin position="7"/>
        <end position="28"/>
    </location>
</feature>
<evidence type="ECO:0000313" key="3">
    <source>
        <dbReference type="Proteomes" id="UP000518605"/>
    </source>
</evidence>
<keyword evidence="3" id="KW-1185">Reference proteome</keyword>
<dbReference type="Proteomes" id="UP000518605">
    <property type="component" value="Unassembled WGS sequence"/>
</dbReference>
<proteinExistence type="predicted"/>
<comment type="caution">
    <text evidence="2">The sequence shown here is derived from an EMBL/GenBank/DDBJ whole genome shotgun (WGS) entry which is preliminary data.</text>
</comment>
<gene>
    <name evidence="2" type="ORF">FHS16_005711</name>
</gene>
<dbReference type="RefSeq" id="WP_183570436.1">
    <property type="nucleotide sequence ID" value="NZ_CBCSLB010000026.1"/>
</dbReference>
<evidence type="ECO:0000256" key="1">
    <source>
        <dbReference type="SAM" id="Phobius"/>
    </source>
</evidence>
<sequence>MNRRMRTFIILGSITVITLSIVLFYSIATKKANHVPAVEPAVSIELPDAGESAWQPMEGEFMTDKKEPQVLWKRGPQTIYVQDLHLYYISDEAGEEVLHEWKKPLSAQAWLNGEHLLIGTQLIEEGSGKEGRRGDWMAVRIEPKPVVTTQEELFFGPQEVLTMTAAKEPRLFFVKAINGPGFSEHIFDPSSNKWVSLNRQFIDDAAMKKTEKAQGLHYFSDTQSFHGTSIYAFTDEIGGIVYIPEPNNDAWRYAGYELIDAKQVTFLEDSPQFIGRFRSQDGQEALTFINNGFSSLLPAEPRLWQKDWQALNPRTFTYASPGRLEVIQYKDGGAKKRNPPIYTQFSTQGAKLAAAKGSFMEFELNGETKYISWHDLIHAENSNPEAIWASAINNVTVKRENRPPHSFDWVSHDVLEWSFEEDNTNASIPAKVKQAVDEEHQDSDYSFAKTYRKFGSRWYVLVDRQFYEYKDNELVKIGELPIKVTVTTGEGFSSRGARDFARVADGWIVADTEGSRVLLLNDKLEIKTKLEVAAPYQLALEGEQLHIASTAYRYSTDMALRQMSAKPQPFQSTAGMKKTVFEHFHPQEWYQDRQSGLTWYYLNGYLYQYDEGKREYRSSYIGYNENAIAGVRIIPYEDEVIVLLDRRLERFDRQGRWLSSLAFPRSEPDGIYDRTTQGENSLIIDEATDVFYLVQGYRILGIDWKRNEVKTIFRQNYADIGELIKHGGYLYFMLRSNENDRYRLQEEGKNARTKMHTEIVKIDLRSLSVHRSLAEGYYDEMSIDAGADSQPAFVLMSYS</sequence>
<organism evidence="2 3">
    <name type="scientific">Paenibacillus endophyticus</name>
    <dbReference type="NCBI Taxonomy" id="1294268"/>
    <lineage>
        <taxon>Bacteria</taxon>
        <taxon>Bacillati</taxon>
        <taxon>Bacillota</taxon>
        <taxon>Bacilli</taxon>
        <taxon>Bacillales</taxon>
        <taxon>Paenibacillaceae</taxon>
        <taxon>Paenibacillus</taxon>
    </lineage>
</organism>
<accession>A0A7W5GDM4</accession>
<dbReference type="AlphaFoldDB" id="A0A7W5GDM4"/>
<protein>
    <submittedName>
        <fullName evidence="2">Uncharacterized protein</fullName>
    </submittedName>
</protein>
<keyword evidence="1" id="KW-1133">Transmembrane helix</keyword>
<evidence type="ECO:0000313" key="2">
    <source>
        <dbReference type="EMBL" id="MBB3155603.1"/>
    </source>
</evidence>
<dbReference type="EMBL" id="JACHXW010000026">
    <property type="protein sequence ID" value="MBB3155603.1"/>
    <property type="molecule type" value="Genomic_DNA"/>
</dbReference>
<name>A0A7W5GDM4_9BACL</name>